<dbReference type="SUPFAM" id="SSF46626">
    <property type="entry name" value="Cytochrome c"/>
    <property type="match status" value="2"/>
</dbReference>
<keyword evidence="10 14" id="KW-0408">Iron</keyword>
<evidence type="ECO:0000256" key="8">
    <source>
        <dbReference type="ARBA" id="ARBA00022982"/>
    </source>
</evidence>
<evidence type="ECO:0000256" key="9">
    <source>
        <dbReference type="ARBA" id="ARBA00023002"/>
    </source>
</evidence>
<dbReference type="GO" id="GO:0009055">
    <property type="term" value="F:electron transfer activity"/>
    <property type="evidence" value="ECO:0007669"/>
    <property type="project" value="InterPro"/>
</dbReference>
<evidence type="ECO:0000256" key="4">
    <source>
        <dbReference type="ARBA" id="ARBA00022617"/>
    </source>
</evidence>
<comment type="function">
    <text evidence="11">Involved in methylamine metabolism. Essential for the maturation of the beta subunit of MADH, presumably via a step in the biosynthesis of tryptophan tryptophylquinone (TTQ), the cofactor of MADH.</text>
</comment>
<feature type="binding site" description="covalent" evidence="13">
    <location>
        <position position="71"/>
    </location>
    <ligand>
        <name>heme c</name>
        <dbReference type="ChEBI" id="CHEBI:61717"/>
        <label>1</label>
    </ligand>
</feature>
<name>A0A0F6ADY7_9GAMM</name>
<evidence type="ECO:0000256" key="2">
    <source>
        <dbReference type="ARBA" id="ARBA00004856"/>
    </source>
</evidence>
<dbReference type="GO" id="GO:0042597">
    <property type="term" value="C:periplasmic space"/>
    <property type="evidence" value="ECO:0007669"/>
    <property type="project" value="UniProtKB-SubCell"/>
</dbReference>
<dbReference type="FunFam" id="1.10.760.10:FF:000019">
    <property type="entry name" value="Di-heme cytochrome C peroxidase"/>
    <property type="match status" value="1"/>
</dbReference>
<dbReference type="RefSeq" id="WP_052960916.1">
    <property type="nucleotide sequence ID" value="NZ_AUXW01000137.1"/>
</dbReference>
<dbReference type="PANTHER" id="PTHR30600">
    <property type="entry name" value="CYTOCHROME C PEROXIDASE-RELATED"/>
    <property type="match status" value="1"/>
</dbReference>
<feature type="chain" id="PRO_5002499783" description="Methylamine utilization protein MauG" evidence="15">
    <location>
        <begin position="22"/>
        <end position="330"/>
    </location>
</feature>
<dbReference type="Gene3D" id="1.10.760.10">
    <property type="entry name" value="Cytochrome c-like domain"/>
    <property type="match status" value="2"/>
</dbReference>
<keyword evidence="8" id="KW-0249">Electron transport</keyword>
<keyword evidence="6 15" id="KW-0732">Signal</keyword>
<feature type="binding site" description="covalent" evidence="13">
    <location>
        <position position="217"/>
    </location>
    <ligand>
        <name>heme c</name>
        <dbReference type="ChEBI" id="CHEBI:61717"/>
        <label>2</label>
    </ligand>
</feature>
<dbReference type="InterPro" id="IPR009056">
    <property type="entry name" value="Cyt_c-like_dom"/>
</dbReference>
<dbReference type="PANTHER" id="PTHR30600:SF10">
    <property type="entry name" value="BLL6722 PROTEIN"/>
    <property type="match status" value="1"/>
</dbReference>
<dbReference type="InterPro" id="IPR026259">
    <property type="entry name" value="MauG/Cytc_peroxidase"/>
</dbReference>
<feature type="binding site" description="axial binding residue" evidence="14">
    <location>
        <position position="218"/>
    </location>
    <ligand>
        <name>heme c</name>
        <dbReference type="ChEBI" id="CHEBI:61717"/>
        <label>2</label>
    </ligand>
    <ligandPart>
        <name>Fe</name>
        <dbReference type="ChEBI" id="CHEBI:18248"/>
    </ligandPart>
</feature>
<comment type="subcellular location">
    <subcellularLocation>
        <location evidence="1">Periplasm</location>
    </subcellularLocation>
</comment>
<feature type="domain" description="Cytochrome c" evidence="16">
    <location>
        <begin position="199"/>
        <end position="318"/>
    </location>
</feature>
<dbReference type="PIRSF" id="PIRSF000294">
    <property type="entry name" value="Cytochrome-c_peroxidase"/>
    <property type="match status" value="1"/>
</dbReference>
<organism evidence="17 18">
    <name type="scientific">Pseudoalteromonas luteoviolacea S4054</name>
    <dbReference type="NCBI Taxonomy" id="1129367"/>
    <lineage>
        <taxon>Bacteria</taxon>
        <taxon>Pseudomonadati</taxon>
        <taxon>Pseudomonadota</taxon>
        <taxon>Gammaproteobacteria</taxon>
        <taxon>Alteromonadales</taxon>
        <taxon>Pseudoalteromonadaceae</taxon>
        <taxon>Pseudoalteromonas</taxon>
    </lineage>
</organism>
<evidence type="ECO:0000256" key="3">
    <source>
        <dbReference type="ARBA" id="ARBA00022448"/>
    </source>
</evidence>
<evidence type="ECO:0000313" key="17">
    <source>
        <dbReference type="EMBL" id="KKE84368.1"/>
    </source>
</evidence>
<feature type="binding site" description="covalent" evidence="13">
    <location>
        <position position="74"/>
    </location>
    <ligand>
        <name>heme c</name>
        <dbReference type="ChEBI" id="CHEBI:61717"/>
        <label>1</label>
    </ligand>
</feature>
<comment type="cofactor">
    <cofactor evidence="13">
        <name>heme</name>
        <dbReference type="ChEBI" id="CHEBI:30413"/>
    </cofactor>
    <text evidence="13">Binds 2 heme groups.</text>
</comment>
<protein>
    <recommendedName>
        <fullName evidence="12">Methylamine utilization protein MauG</fullName>
    </recommendedName>
</protein>
<proteinExistence type="predicted"/>
<dbReference type="Proteomes" id="UP000033434">
    <property type="component" value="Unassembled WGS sequence"/>
</dbReference>
<dbReference type="Pfam" id="PF03150">
    <property type="entry name" value="CCP_MauG"/>
    <property type="match status" value="1"/>
</dbReference>
<dbReference type="InterPro" id="IPR036909">
    <property type="entry name" value="Cyt_c-like_dom_sf"/>
</dbReference>
<evidence type="ECO:0000256" key="14">
    <source>
        <dbReference type="PIRSR" id="PIRSR000294-2"/>
    </source>
</evidence>
<keyword evidence="7" id="KW-0574">Periplasm</keyword>
<keyword evidence="4 13" id="KW-0349">Heme</keyword>
<evidence type="ECO:0000256" key="10">
    <source>
        <dbReference type="ARBA" id="ARBA00023004"/>
    </source>
</evidence>
<keyword evidence="9" id="KW-0560">Oxidoreductase</keyword>
<feature type="domain" description="Cytochrome c" evidence="16">
    <location>
        <begin position="49"/>
        <end position="194"/>
    </location>
</feature>
<reference evidence="17 18" key="1">
    <citation type="journal article" date="2015" name="BMC Genomics">
        <title>Genome mining reveals unlocked bioactive potential of marine Gram-negative bacteria.</title>
        <authorList>
            <person name="Machado H."/>
            <person name="Sonnenschein E.C."/>
            <person name="Melchiorsen J."/>
            <person name="Gram L."/>
        </authorList>
    </citation>
    <scope>NUCLEOTIDE SEQUENCE [LARGE SCALE GENOMIC DNA]</scope>
    <source>
        <strain evidence="17 18">S4054</strain>
    </source>
</reference>
<feature type="binding site" description="covalent" evidence="13">
    <location>
        <position position="214"/>
    </location>
    <ligand>
        <name>heme c</name>
        <dbReference type="ChEBI" id="CHEBI:61717"/>
        <label>2</label>
    </ligand>
</feature>
<dbReference type="GO" id="GO:0004130">
    <property type="term" value="F:cytochrome-c peroxidase activity"/>
    <property type="evidence" value="ECO:0007669"/>
    <property type="project" value="TreeGrafter"/>
</dbReference>
<feature type="binding site" description="axial binding residue" evidence="14">
    <location>
        <position position="75"/>
    </location>
    <ligand>
        <name>heme c</name>
        <dbReference type="ChEBI" id="CHEBI:61717"/>
        <label>1</label>
    </ligand>
    <ligandPart>
        <name>Fe</name>
        <dbReference type="ChEBI" id="CHEBI:18248"/>
    </ligandPart>
</feature>
<accession>A0A0F6ADY7</accession>
<evidence type="ECO:0000313" key="18">
    <source>
        <dbReference type="Proteomes" id="UP000033434"/>
    </source>
</evidence>
<evidence type="ECO:0000259" key="16">
    <source>
        <dbReference type="PROSITE" id="PS51007"/>
    </source>
</evidence>
<comment type="PTM">
    <text evidence="13">Binds 2 heme groups per subunit.</text>
</comment>
<evidence type="ECO:0000256" key="6">
    <source>
        <dbReference type="ARBA" id="ARBA00022729"/>
    </source>
</evidence>
<evidence type="ECO:0000256" key="12">
    <source>
        <dbReference type="ARBA" id="ARBA00073576"/>
    </source>
</evidence>
<dbReference type="EMBL" id="AUXW01000137">
    <property type="protein sequence ID" value="KKE84368.1"/>
    <property type="molecule type" value="Genomic_DNA"/>
</dbReference>
<dbReference type="PATRIC" id="fig|1129367.4.peg.1572"/>
<evidence type="ECO:0000256" key="5">
    <source>
        <dbReference type="ARBA" id="ARBA00022723"/>
    </source>
</evidence>
<keyword evidence="3" id="KW-0813">Transport</keyword>
<feature type="signal peptide" evidence="15">
    <location>
        <begin position="1"/>
        <end position="21"/>
    </location>
</feature>
<evidence type="ECO:0000256" key="7">
    <source>
        <dbReference type="ARBA" id="ARBA00022764"/>
    </source>
</evidence>
<keyword evidence="5 14" id="KW-0479">Metal-binding</keyword>
<dbReference type="AlphaFoldDB" id="A0A0F6ADY7"/>
<dbReference type="GO" id="GO:0020037">
    <property type="term" value="F:heme binding"/>
    <property type="evidence" value="ECO:0007669"/>
    <property type="project" value="InterPro"/>
</dbReference>
<gene>
    <name evidence="17" type="ORF">N479_08980</name>
</gene>
<dbReference type="InterPro" id="IPR004852">
    <property type="entry name" value="Di-haem_cyt_c_peroxidsae"/>
</dbReference>
<comment type="pathway">
    <text evidence="2">One-carbon metabolism; methylamine degradation.</text>
</comment>
<evidence type="ECO:0000256" key="11">
    <source>
        <dbReference type="ARBA" id="ARBA00058991"/>
    </source>
</evidence>
<evidence type="ECO:0000256" key="15">
    <source>
        <dbReference type="SAM" id="SignalP"/>
    </source>
</evidence>
<evidence type="ECO:0000256" key="13">
    <source>
        <dbReference type="PIRSR" id="PIRSR000294-1"/>
    </source>
</evidence>
<dbReference type="InterPro" id="IPR051395">
    <property type="entry name" value="Cytochrome_c_Peroxidase/MauG"/>
</dbReference>
<comment type="caution">
    <text evidence="17">The sequence shown here is derived from an EMBL/GenBank/DDBJ whole genome shotgun (WGS) entry which is preliminary data.</text>
</comment>
<sequence length="330" mass="36225">MNCNKWVLVALALGLSANVGAVDSPAYGNLATPDVDDIEYFDDEEPTEREIELGKMLFFDHRLSKNQNQSCATCHNPELGFSDGLAKGIGSGGDILGRNAPHLYNLAWSAIFFWDGRAQTLEEQALGPIVSDVEMQMTPKEAVGRLEKIPFYKKEFKEIYGSVTFENIGKAIAAFEKTIISDNSAFDQYLAGEKEAMSHSAVRGLKLFVGKARCVKCHDGANFTDDSFHNIGIEDNDDGRFLIDPNSKLKGAFKTPGLRNIIMSAPYMHDGSLASLEEVVEHYDQGAVNVKNVSPLIVPLNLNPQEKADLIAFMAALTDPVVIQRPKLPN</sequence>
<evidence type="ECO:0000256" key="1">
    <source>
        <dbReference type="ARBA" id="ARBA00004418"/>
    </source>
</evidence>
<dbReference type="PROSITE" id="PS51007">
    <property type="entry name" value="CYTC"/>
    <property type="match status" value="2"/>
</dbReference>
<dbReference type="GO" id="GO:0046872">
    <property type="term" value="F:metal ion binding"/>
    <property type="evidence" value="ECO:0007669"/>
    <property type="project" value="UniProtKB-KW"/>
</dbReference>